<sequence length="469" mass="50425">MIPTNQGLAPGEAATRTAAARPAPLPEPPRFEVRRNRPGTAAGVYLTTPQSPHALDAPHGPLILDGDGRPVWFHPVPDGELAADLRVQRYQGRPVLTWWQGTFHDLSHGRGVCHVADERYRIIASVSGSAPADLHEFRLTPRGTALLMQYVPRETDLSAVGGPPSATVLDGVVEEVDVATGETVWRWSSLDHIPVTESDLPYGLLPEPYDYLHLNSVDEDADGDLLVSARYTSAVYKVDRRTGEIVWRLGGRQSSFPLGAGVRFGWQHDATWSAPGVVKVFDNATVDMWPGWESRVAWIRVDAARGETGLVRQFVHPEHLCTTREGAAHELPGGGAVVAWGPTGRMSEFSPDGELLFDAALPPGEWSSYRVYKSPWEGRPEEPPSAFVQDGSVRAVWNGATGVARWRVLAGASAGSLEPVAEAPWDGLDTAVPLPGTARGATHVRVDALDGGGGVVGSSDVVTTEVDGR</sequence>
<dbReference type="Proteomes" id="UP001049518">
    <property type="component" value="Chromosome"/>
</dbReference>
<dbReference type="InterPro" id="IPR053143">
    <property type="entry name" value="Arylsulfate_ST"/>
</dbReference>
<feature type="compositionally biased region" description="Low complexity" evidence="1">
    <location>
        <begin position="8"/>
        <end position="22"/>
    </location>
</feature>
<organism evidence="2 3">
    <name type="scientific">Actinomadura graeca</name>
    <dbReference type="NCBI Taxonomy" id="2750812"/>
    <lineage>
        <taxon>Bacteria</taxon>
        <taxon>Bacillati</taxon>
        <taxon>Actinomycetota</taxon>
        <taxon>Actinomycetes</taxon>
        <taxon>Streptosporangiales</taxon>
        <taxon>Thermomonosporaceae</taxon>
        <taxon>Actinomadura</taxon>
    </lineage>
</organism>
<dbReference type="InterPro" id="IPR039535">
    <property type="entry name" value="ASST-like"/>
</dbReference>
<reference evidence="2" key="1">
    <citation type="submission" date="2020-07" db="EMBL/GenBank/DDBJ databases">
        <authorList>
            <person name="Tarantini F.S."/>
            <person name="Hong K.W."/>
            <person name="Chan K.G."/>
        </authorList>
    </citation>
    <scope>NUCLEOTIDE SEQUENCE</scope>
    <source>
        <strain evidence="2">32-07</strain>
    </source>
</reference>
<dbReference type="PANTHER" id="PTHR35340">
    <property type="entry name" value="PQQ ENZYME REPEAT PROTEIN-RELATED"/>
    <property type="match status" value="1"/>
</dbReference>
<dbReference type="SUPFAM" id="SSF63829">
    <property type="entry name" value="Calcium-dependent phosphotriesterase"/>
    <property type="match status" value="1"/>
</dbReference>
<evidence type="ECO:0000256" key="1">
    <source>
        <dbReference type="SAM" id="MobiDB-lite"/>
    </source>
</evidence>
<gene>
    <name evidence="2" type="ORF">AGRA3207_003357</name>
</gene>
<evidence type="ECO:0000313" key="3">
    <source>
        <dbReference type="Proteomes" id="UP001049518"/>
    </source>
</evidence>
<dbReference type="RefSeq" id="WP_231335598.1">
    <property type="nucleotide sequence ID" value="NZ_CP059572.1"/>
</dbReference>
<feature type="region of interest" description="Disordered" evidence="1">
    <location>
        <begin position="1"/>
        <end position="37"/>
    </location>
</feature>
<dbReference type="PANTHER" id="PTHR35340:SF5">
    <property type="entry name" value="ASST-DOMAIN-CONTAINING PROTEIN"/>
    <property type="match status" value="1"/>
</dbReference>
<accession>A0ABX8QUQ2</accession>
<keyword evidence="3" id="KW-1185">Reference proteome</keyword>
<dbReference type="EMBL" id="CP059572">
    <property type="protein sequence ID" value="QXJ22368.1"/>
    <property type="molecule type" value="Genomic_DNA"/>
</dbReference>
<proteinExistence type="predicted"/>
<evidence type="ECO:0000313" key="2">
    <source>
        <dbReference type="EMBL" id="QXJ22368.1"/>
    </source>
</evidence>
<name>A0ABX8QUQ2_9ACTN</name>
<protein>
    <submittedName>
        <fullName evidence="2">Aryl-sulfate sulfotransferase</fullName>
    </submittedName>
</protein>
<dbReference type="Pfam" id="PF14269">
    <property type="entry name" value="Arylsulfotran_2"/>
    <property type="match status" value="1"/>
</dbReference>